<feature type="compositionally biased region" description="Low complexity" evidence="1">
    <location>
        <begin position="47"/>
        <end position="69"/>
    </location>
</feature>
<feature type="compositionally biased region" description="Basic and acidic residues" evidence="1">
    <location>
        <begin position="29"/>
        <end position="46"/>
    </location>
</feature>
<evidence type="ECO:0000313" key="2">
    <source>
        <dbReference type="EMBL" id="KAK8079155.1"/>
    </source>
</evidence>
<dbReference type="GeneID" id="92087434"/>
<accession>A0ABR1W6P4</accession>
<evidence type="ECO:0000256" key="1">
    <source>
        <dbReference type="SAM" id="MobiDB-lite"/>
    </source>
</evidence>
<comment type="caution">
    <text evidence="2">The sequence shown here is derived from an EMBL/GenBank/DDBJ whole genome shotgun (WGS) entry which is preliminary data.</text>
</comment>
<keyword evidence="3" id="KW-1185">Reference proteome</keyword>
<feature type="compositionally biased region" description="Basic and acidic residues" evidence="1">
    <location>
        <begin position="108"/>
        <end position="117"/>
    </location>
</feature>
<name>A0ABR1W6P4_9PEZI</name>
<feature type="compositionally biased region" description="Polar residues" evidence="1">
    <location>
        <begin position="1"/>
        <end position="14"/>
    </location>
</feature>
<proteinExistence type="predicted"/>
<dbReference type="Proteomes" id="UP001480595">
    <property type="component" value="Unassembled WGS sequence"/>
</dbReference>
<feature type="compositionally biased region" description="Basic and acidic residues" evidence="1">
    <location>
        <begin position="129"/>
        <end position="149"/>
    </location>
</feature>
<protein>
    <submittedName>
        <fullName evidence="2">Uncharacterized protein</fullName>
    </submittedName>
</protein>
<dbReference type="RefSeq" id="XP_066720226.1">
    <property type="nucleotide sequence ID" value="XM_066854371.1"/>
</dbReference>
<reference evidence="2 3" key="1">
    <citation type="submission" date="2023-01" db="EMBL/GenBank/DDBJ databases">
        <title>Analysis of 21 Apiospora genomes using comparative genomics revels a genus with tremendous synthesis potential of carbohydrate active enzymes and secondary metabolites.</title>
        <authorList>
            <person name="Sorensen T."/>
        </authorList>
    </citation>
    <scope>NUCLEOTIDE SEQUENCE [LARGE SCALE GENOMIC DNA]</scope>
    <source>
        <strain evidence="2 3">CBS 135458</strain>
    </source>
</reference>
<organism evidence="2 3">
    <name type="scientific">Apiospora phragmitis</name>
    <dbReference type="NCBI Taxonomy" id="2905665"/>
    <lineage>
        <taxon>Eukaryota</taxon>
        <taxon>Fungi</taxon>
        <taxon>Dikarya</taxon>
        <taxon>Ascomycota</taxon>
        <taxon>Pezizomycotina</taxon>
        <taxon>Sordariomycetes</taxon>
        <taxon>Xylariomycetidae</taxon>
        <taxon>Amphisphaeriales</taxon>
        <taxon>Apiosporaceae</taxon>
        <taxon>Apiospora</taxon>
    </lineage>
</organism>
<evidence type="ECO:0000313" key="3">
    <source>
        <dbReference type="Proteomes" id="UP001480595"/>
    </source>
</evidence>
<feature type="region of interest" description="Disordered" evidence="1">
    <location>
        <begin position="1"/>
        <end position="170"/>
    </location>
</feature>
<feature type="compositionally biased region" description="Basic and acidic residues" evidence="1">
    <location>
        <begin position="79"/>
        <end position="95"/>
    </location>
</feature>
<gene>
    <name evidence="2" type="ORF">PG994_002962</name>
</gene>
<dbReference type="EMBL" id="JAQQWL010000003">
    <property type="protein sequence ID" value="KAK8079155.1"/>
    <property type="molecule type" value="Genomic_DNA"/>
</dbReference>
<sequence length="170" mass="17861">MDPQGSSQPSQETAYKTAGNAATANPAEQRAKEHPHTHGQRLDERLPTGGQSGSSVPQQSDSPQPSSLGYGVRGAPAGEESRGRTEEDVGRHNELDGEQMVAGAGEGRVADAVEHKSGATGSEPDLLADLDRKKAEQASKREAIKEGRQHGTYTEGIDPRIGGNEGLRDA</sequence>